<keyword evidence="4" id="KW-1003">Cell membrane</keyword>
<accession>A0ABM7XF98</accession>
<feature type="transmembrane region" description="Helical" evidence="8">
    <location>
        <begin position="245"/>
        <end position="267"/>
    </location>
</feature>
<dbReference type="PANTHER" id="PTHR21716">
    <property type="entry name" value="TRANSMEMBRANE PROTEIN"/>
    <property type="match status" value="1"/>
</dbReference>
<sequence length="362" mass="38738">MGKLLPGGPVPETISRNSLVTERSLAILAIGAVLGFCWLARELLLPTVLALFLAFTLQPLVAWLEAHRIPRPLAALLGTLLATLVVAVIAALLYDRISSFVQELPGYEDRIRAATQALFRRYTHLRAQSDQLAATKPQPGTVKVQESVPLGQLLLGTAQGALAAAAAVTLAVFVLYFALAEGPRYRRKLLEQAGETAGGRERLAAALAEIQRDLSSYLVNRIVLNAILGAVMAGVYALYGLEHAVVWGLTTALLHFVPYVGPALGIVLPSAMALLQYGTAGHVLAVAGIYTALVGLQGNVVDPIFLGKQLRLNSLAVFLGSIFWFWIWGPVGLFLAVPLLSTLRIACSHIPRARFVAAFLAE</sequence>
<evidence type="ECO:0000256" key="6">
    <source>
        <dbReference type="ARBA" id="ARBA00022989"/>
    </source>
</evidence>
<feature type="transmembrane region" description="Helical" evidence="8">
    <location>
        <begin position="73"/>
        <end position="94"/>
    </location>
</feature>
<dbReference type="EMBL" id="AP025592">
    <property type="protein sequence ID" value="BDG10567.1"/>
    <property type="molecule type" value="Genomic_DNA"/>
</dbReference>
<dbReference type="PANTHER" id="PTHR21716:SF53">
    <property type="entry name" value="PERMEASE PERM-RELATED"/>
    <property type="match status" value="1"/>
</dbReference>
<proteinExistence type="inferred from homology"/>
<feature type="transmembrane region" description="Helical" evidence="8">
    <location>
        <begin position="316"/>
        <end position="340"/>
    </location>
</feature>
<evidence type="ECO:0000256" key="2">
    <source>
        <dbReference type="ARBA" id="ARBA00009773"/>
    </source>
</evidence>
<dbReference type="Proteomes" id="UP001162734">
    <property type="component" value="Chromosome"/>
</dbReference>
<feature type="transmembrane region" description="Helical" evidence="8">
    <location>
        <begin position="158"/>
        <end position="179"/>
    </location>
</feature>
<keyword evidence="5 8" id="KW-0812">Transmembrane</keyword>
<evidence type="ECO:0000256" key="3">
    <source>
        <dbReference type="ARBA" id="ARBA00022448"/>
    </source>
</evidence>
<evidence type="ECO:0000256" key="8">
    <source>
        <dbReference type="SAM" id="Phobius"/>
    </source>
</evidence>
<name>A0ABM7XF98_9BACT</name>
<dbReference type="InterPro" id="IPR002549">
    <property type="entry name" value="AI-2E-like"/>
</dbReference>
<evidence type="ECO:0000313" key="10">
    <source>
        <dbReference type="Proteomes" id="UP001162734"/>
    </source>
</evidence>
<feature type="transmembrane region" description="Helical" evidence="8">
    <location>
        <begin position="47"/>
        <end position="66"/>
    </location>
</feature>
<protein>
    <submittedName>
        <fullName evidence="9">AI-2E family transporter</fullName>
    </submittedName>
</protein>
<comment type="subcellular location">
    <subcellularLocation>
        <location evidence="1">Cell membrane</location>
        <topology evidence="1">Multi-pass membrane protein</topology>
    </subcellularLocation>
</comment>
<evidence type="ECO:0000256" key="1">
    <source>
        <dbReference type="ARBA" id="ARBA00004651"/>
    </source>
</evidence>
<evidence type="ECO:0000256" key="7">
    <source>
        <dbReference type="ARBA" id="ARBA00023136"/>
    </source>
</evidence>
<keyword evidence="3" id="KW-0813">Transport</keyword>
<keyword evidence="10" id="KW-1185">Reference proteome</keyword>
<feature type="transmembrane region" description="Helical" evidence="8">
    <location>
        <begin position="222"/>
        <end position="239"/>
    </location>
</feature>
<feature type="transmembrane region" description="Helical" evidence="8">
    <location>
        <begin position="274"/>
        <end position="296"/>
    </location>
</feature>
<evidence type="ECO:0000256" key="4">
    <source>
        <dbReference type="ARBA" id="ARBA00022475"/>
    </source>
</evidence>
<reference evidence="10" key="1">
    <citation type="journal article" date="2022" name="Int. J. Syst. Evol. Microbiol.">
        <title>Anaeromyxobacter oryzae sp. nov., Anaeromyxobacter diazotrophicus sp. nov. and Anaeromyxobacter paludicola sp. nov., isolated from paddy soils.</title>
        <authorList>
            <person name="Itoh H."/>
            <person name="Xu Z."/>
            <person name="Mise K."/>
            <person name="Masuda Y."/>
            <person name="Ushijima N."/>
            <person name="Hayakawa C."/>
            <person name="Shiratori Y."/>
            <person name="Senoo K."/>
        </authorList>
    </citation>
    <scope>NUCLEOTIDE SEQUENCE [LARGE SCALE GENOMIC DNA]</scope>
    <source>
        <strain evidence="10">Red630</strain>
    </source>
</reference>
<keyword evidence="6 8" id="KW-1133">Transmembrane helix</keyword>
<keyword evidence="7 8" id="KW-0472">Membrane</keyword>
<evidence type="ECO:0000256" key="5">
    <source>
        <dbReference type="ARBA" id="ARBA00022692"/>
    </source>
</evidence>
<dbReference type="Pfam" id="PF01594">
    <property type="entry name" value="AI-2E_transport"/>
    <property type="match status" value="1"/>
</dbReference>
<organism evidence="9 10">
    <name type="scientific">Anaeromyxobacter paludicola</name>
    <dbReference type="NCBI Taxonomy" id="2918171"/>
    <lineage>
        <taxon>Bacteria</taxon>
        <taxon>Pseudomonadati</taxon>
        <taxon>Myxococcota</taxon>
        <taxon>Myxococcia</taxon>
        <taxon>Myxococcales</taxon>
        <taxon>Cystobacterineae</taxon>
        <taxon>Anaeromyxobacteraceae</taxon>
        <taxon>Anaeromyxobacter</taxon>
    </lineage>
</organism>
<evidence type="ECO:0000313" key="9">
    <source>
        <dbReference type="EMBL" id="BDG10567.1"/>
    </source>
</evidence>
<comment type="similarity">
    <text evidence="2">Belongs to the autoinducer-2 exporter (AI-2E) (TC 2.A.86) family.</text>
</comment>
<gene>
    <name evidence="9" type="ORF">AMPC_36800</name>
</gene>